<protein>
    <submittedName>
        <fullName evidence="1">Competence protein ComK</fullName>
    </submittedName>
</protein>
<reference evidence="1" key="1">
    <citation type="submission" date="2022-09" db="EMBL/GenBank/DDBJ databases">
        <title>Novel Mycoplasma species identified in domestic and wild animals.</title>
        <authorList>
            <person name="Volokhov D.V."/>
            <person name="Furtak V.A."/>
            <person name="Zagorodnyaya T.A."/>
        </authorList>
    </citation>
    <scope>NUCLEOTIDE SEQUENCE</scope>
    <source>
        <strain evidence="1">Oakley</strain>
    </source>
</reference>
<evidence type="ECO:0000313" key="2">
    <source>
        <dbReference type="Proteomes" id="UP001177160"/>
    </source>
</evidence>
<name>A0ABT2Y7S9_9MOLU</name>
<evidence type="ECO:0000313" key="1">
    <source>
        <dbReference type="EMBL" id="MCV2232796.1"/>
    </source>
</evidence>
<dbReference type="RefSeq" id="WP_263608985.1">
    <property type="nucleotide sequence ID" value="NZ_JAOVQM010000010.1"/>
</dbReference>
<accession>A0ABT2Y7S9</accession>
<keyword evidence="2" id="KW-1185">Reference proteome</keyword>
<gene>
    <name evidence="1" type="ORF">N7548_08190</name>
</gene>
<organism evidence="1 2">
    <name type="scientific">Paracholeplasma manati</name>
    <dbReference type="NCBI Taxonomy" id="591373"/>
    <lineage>
        <taxon>Bacteria</taxon>
        <taxon>Bacillati</taxon>
        <taxon>Mycoplasmatota</taxon>
        <taxon>Mollicutes</taxon>
        <taxon>Acholeplasmatales</taxon>
        <taxon>Acholeplasmataceae</taxon>
        <taxon>Paracholeplasma</taxon>
    </lineage>
</organism>
<proteinExistence type="predicted"/>
<dbReference type="Proteomes" id="UP001177160">
    <property type="component" value="Unassembled WGS sequence"/>
</dbReference>
<dbReference type="Pfam" id="PF06338">
    <property type="entry name" value="ComK"/>
    <property type="match status" value="1"/>
</dbReference>
<dbReference type="EMBL" id="JAOVQM010000010">
    <property type="protein sequence ID" value="MCV2232796.1"/>
    <property type="molecule type" value="Genomic_DNA"/>
</dbReference>
<sequence length="138" mass="16398">MLYIHQNATGAVLFFEKYQTQTEKPPISIIKLLCQEMLTTYEARLQQTKQRFKVNSLVPIYINSNILMIPTGSPRNYETVWVNYLKIASIQKYGTKTVVLFTNLHEIEVDMSYTRFKEKMKYCKIIYDYMENVQTQIF</sequence>
<dbReference type="InterPro" id="IPR010461">
    <property type="entry name" value="ComK"/>
</dbReference>
<comment type="caution">
    <text evidence="1">The sequence shown here is derived from an EMBL/GenBank/DDBJ whole genome shotgun (WGS) entry which is preliminary data.</text>
</comment>